<evidence type="ECO:0000256" key="5">
    <source>
        <dbReference type="ARBA" id="ARBA00022448"/>
    </source>
</evidence>
<reference evidence="14" key="1">
    <citation type="journal article" date="2013" name="PLoS ONE">
        <title>Evolution of red algal plastid genomes: ancient architectures, introns, horizontal gene transfer, and taxonomic utility of plastid markers.</title>
        <authorList>
            <person name="Janouskovec J."/>
            <person name="Liu S.-L."/>
            <person name="Martone P.T."/>
            <person name="Carre W."/>
            <person name="Leblanc C."/>
            <person name="Collen J."/>
            <person name="Keeling P.J."/>
        </authorList>
    </citation>
    <scope>NUCLEOTIDE SEQUENCE</scope>
</reference>
<feature type="transmembrane region" description="Helical" evidence="12">
    <location>
        <begin position="47"/>
        <end position="68"/>
    </location>
</feature>
<keyword evidence="5" id="KW-0813">Transport</keyword>
<comment type="subcellular location">
    <subcellularLocation>
        <location evidence="1">Membrane</location>
        <topology evidence="1">Multi-pass membrane protein</topology>
    </subcellularLocation>
</comment>
<comment type="similarity">
    <text evidence="2">Belongs to the SecG family.</text>
</comment>
<evidence type="ECO:0000256" key="1">
    <source>
        <dbReference type="ARBA" id="ARBA00004141"/>
    </source>
</evidence>
<evidence type="ECO:0000256" key="3">
    <source>
        <dbReference type="ARBA" id="ARBA00013657"/>
    </source>
</evidence>
<feature type="signal peptide" evidence="13">
    <location>
        <begin position="1"/>
        <end position="25"/>
    </location>
</feature>
<organism evidence="14">
    <name type="scientific">Calliarthron tuberculosum</name>
    <name type="common">Coralline red alga</name>
    <name type="synonym">Corallina tuberculosa</name>
    <dbReference type="NCBI Taxonomy" id="48942"/>
    <lineage>
        <taxon>Eukaryota</taxon>
        <taxon>Rhodophyta</taxon>
        <taxon>Florideophyceae</taxon>
        <taxon>Corallinophycidae</taxon>
        <taxon>Corallinales</taxon>
        <taxon>Corallinaceae</taxon>
        <taxon>Corallinoideae</taxon>
        <taxon>Calliarthron</taxon>
    </lineage>
</organism>
<keyword evidence="9" id="KW-0811">Translocation</keyword>
<gene>
    <name evidence="14" type="primary">secG</name>
</gene>
<dbReference type="GO" id="GO:0015450">
    <property type="term" value="F:protein-transporting ATPase activity"/>
    <property type="evidence" value="ECO:0007669"/>
    <property type="project" value="InterPro"/>
</dbReference>
<evidence type="ECO:0000256" key="13">
    <source>
        <dbReference type="SAM" id="SignalP"/>
    </source>
</evidence>
<dbReference type="NCBIfam" id="TIGR00810">
    <property type="entry name" value="secG"/>
    <property type="match status" value="1"/>
</dbReference>
<dbReference type="GO" id="GO:0016020">
    <property type="term" value="C:membrane"/>
    <property type="evidence" value="ECO:0007669"/>
    <property type="project" value="UniProtKB-SubCell"/>
</dbReference>
<geneLocation type="chloroplast" evidence="14"/>
<comment type="function">
    <text evidence="11">Involved in protein export. Participates in an early event of protein translocation across the chloroplast thylakoid membrane.</text>
</comment>
<dbReference type="EMBL" id="KC153978">
    <property type="protein sequence ID" value="AGA63857.1"/>
    <property type="molecule type" value="Genomic_DNA"/>
</dbReference>
<protein>
    <recommendedName>
        <fullName evidence="4">Probable protein-export membrane protein SecG</fullName>
    </recommendedName>
    <alternativeName>
        <fullName evidence="3">Probable protein-export membrane protein secG</fullName>
    </alternativeName>
</protein>
<keyword evidence="6 12" id="KW-0812">Transmembrane</keyword>
<dbReference type="RefSeq" id="YP_007878246.1">
    <property type="nucleotide sequence ID" value="NC_021075.1"/>
</dbReference>
<accession>M4IV72</accession>
<keyword evidence="14" id="KW-0150">Chloroplast</keyword>
<evidence type="ECO:0000256" key="11">
    <source>
        <dbReference type="ARBA" id="ARBA00025638"/>
    </source>
</evidence>
<evidence type="ECO:0000256" key="2">
    <source>
        <dbReference type="ARBA" id="ARBA00008445"/>
    </source>
</evidence>
<dbReference type="InterPro" id="IPR004692">
    <property type="entry name" value="SecG"/>
</dbReference>
<evidence type="ECO:0000256" key="12">
    <source>
        <dbReference type="SAM" id="Phobius"/>
    </source>
</evidence>
<dbReference type="Pfam" id="PF03840">
    <property type="entry name" value="SecG"/>
    <property type="match status" value="1"/>
</dbReference>
<keyword evidence="13" id="KW-0732">Signal</keyword>
<sequence>MKLVWYLSSLVTIFLILFNNPKATSFGNLGNQSQLFSYTKSTQKNIQLITSISSLIFLLMTIILTSNFTK</sequence>
<name>M4IV72_CALTB</name>
<proteinExistence type="inferred from homology"/>
<evidence type="ECO:0000256" key="8">
    <source>
        <dbReference type="ARBA" id="ARBA00022989"/>
    </source>
</evidence>
<evidence type="ECO:0000256" key="10">
    <source>
        <dbReference type="ARBA" id="ARBA00023136"/>
    </source>
</evidence>
<evidence type="ECO:0000313" key="14">
    <source>
        <dbReference type="EMBL" id="AGA63857.1"/>
    </source>
</evidence>
<dbReference type="GO" id="GO:0009306">
    <property type="term" value="P:protein secretion"/>
    <property type="evidence" value="ECO:0007669"/>
    <property type="project" value="InterPro"/>
</dbReference>
<evidence type="ECO:0000256" key="6">
    <source>
        <dbReference type="ARBA" id="ARBA00022692"/>
    </source>
</evidence>
<keyword evidence="14" id="KW-0934">Plastid</keyword>
<evidence type="ECO:0000256" key="7">
    <source>
        <dbReference type="ARBA" id="ARBA00022927"/>
    </source>
</evidence>
<keyword evidence="10 12" id="KW-0472">Membrane</keyword>
<dbReference type="GeneID" id="15329219"/>
<evidence type="ECO:0000256" key="9">
    <source>
        <dbReference type="ARBA" id="ARBA00023010"/>
    </source>
</evidence>
<dbReference type="AlphaFoldDB" id="M4IV72"/>
<keyword evidence="8 12" id="KW-1133">Transmembrane helix</keyword>
<evidence type="ECO:0000256" key="4">
    <source>
        <dbReference type="ARBA" id="ARBA00015435"/>
    </source>
</evidence>
<keyword evidence="7" id="KW-0653">Protein transport</keyword>
<feature type="chain" id="PRO_5004053998" description="Probable protein-export membrane protein SecG" evidence="13">
    <location>
        <begin position="26"/>
        <end position="70"/>
    </location>
</feature>